<gene>
    <name evidence="1" type="ORF">PENCOP_c002G01073</name>
</gene>
<dbReference type="Proteomes" id="UP000191500">
    <property type="component" value="Unassembled WGS sequence"/>
</dbReference>
<proteinExistence type="predicted"/>
<keyword evidence="2" id="KW-1185">Reference proteome</keyword>
<accession>A0A1V6V3Q5</accession>
<dbReference type="EMBL" id="MDDG01000002">
    <property type="protein sequence ID" value="OQE45109.1"/>
    <property type="molecule type" value="Genomic_DNA"/>
</dbReference>
<evidence type="ECO:0000313" key="2">
    <source>
        <dbReference type="Proteomes" id="UP000191500"/>
    </source>
</evidence>
<reference evidence="2" key="1">
    <citation type="journal article" date="2017" name="Nat. Microbiol.">
        <title>Global analysis of biosynthetic gene clusters reveals vast potential of secondary metabolite production in Penicillium species.</title>
        <authorList>
            <person name="Nielsen J.C."/>
            <person name="Grijseels S."/>
            <person name="Prigent S."/>
            <person name="Ji B."/>
            <person name="Dainat J."/>
            <person name="Nielsen K.F."/>
            <person name="Frisvad J.C."/>
            <person name="Workman M."/>
            <person name="Nielsen J."/>
        </authorList>
    </citation>
    <scope>NUCLEOTIDE SEQUENCE [LARGE SCALE GENOMIC DNA]</scope>
    <source>
        <strain evidence="2">IBT 31321</strain>
    </source>
</reference>
<dbReference type="STRING" id="36646.A0A1V6V3Q5"/>
<evidence type="ECO:0000313" key="1">
    <source>
        <dbReference type="EMBL" id="OQE45109.1"/>
    </source>
</evidence>
<organism evidence="1 2">
    <name type="scientific">Penicillium coprophilum</name>
    <dbReference type="NCBI Taxonomy" id="36646"/>
    <lineage>
        <taxon>Eukaryota</taxon>
        <taxon>Fungi</taxon>
        <taxon>Dikarya</taxon>
        <taxon>Ascomycota</taxon>
        <taxon>Pezizomycotina</taxon>
        <taxon>Eurotiomycetes</taxon>
        <taxon>Eurotiomycetidae</taxon>
        <taxon>Eurotiales</taxon>
        <taxon>Aspergillaceae</taxon>
        <taxon>Penicillium</taxon>
    </lineage>
</organism>
<evidence type="ECO:0008006" key="3">
    <source>
        <dbReference type="Google" id="ProtNLM"/>
    </source>
</evidence>
<protein>
    <recommendedName>
        <fullName evidence="3">F-box domain-containing protein</fullName>
    </recommendedName>
</protein>
<name>A0A1V6V3Q5_9EURO</name>
<dbReference type="AlphaFoldDB" id="A0A1V6V3Q5"/>
<comment type="caution">
    <text evidence="1">The sequence shown here is derived from an EMBL/GenBank/DDBJ whole genome shotgun (WGS) entry which is preliminary data.</text>
</comment>
<sequence>MSQSASPHGTTTATQRALGIAEIVGHIISFLPQELYEPETDLISSALVSKIWLAEALPLIWRQVYTRTVQEIFYHLDPNRRQFYANFVTFAHTRVFNDLHTPQDSPCDLNGIVFPRMTELLVFVNAKVGECSLPNLKCPNLRRMTFETWGGSMNSGRVGAQDWESIIWDLSTKYPSLKELGFEYPPRLYPHALRRLKARHPNLCHFLDKPRVRWTTTFLPDGSDESDGFKLEDIINDIFEDSDMDVST</sequence>